<evidence type="ECO:0000256" key="1">
    <source>
        <dbReference type="SAM" id="MobiDB-lite"/>
    </source>
</evidence>
<evidence type="ECO:0000313" key="2">
    <source>
        <dbReference type="EMBL" id="KLU22771.1"/>
    </source>
</evidence>
<accession>A0A0J1CR15</accession>
<dbReference type="AlphaFoldDB" id="A0A0J1CR15"/>
<protein>
    <submittedName>
        <fullName evidence="2">Uncharacterized protein</fullName>
    </submittedName>
</protein>
<organism evidence="2 3">
    <name type="scientific">Caballeronia mineralivorans PML1(12)</name>
    <dbReference type="NCBI Taxonomy" id="908627"/>
    <lineage>
        <taxon>Bacteria</taxon>
        <taxon>Pseudomonadati</taxon>
        <taxon>Pseudomonadota</taxon>
        <taxon>Betaproteobacteria</taxon>
        <taxon>Burkholderiales</taxon>
        <taxon>Burkholderiaceae</taxon>
        <taxon>Caballeronia</taxon>
    </lineage>
</organism>
<dbReference type="Proteomes" id="UP000035963">
    <property type="component" value="Unassembled WGS sequence"/>
</dbReference>
<reference evidence="2 3" key="1">
    <citation type="journal article" date="2015" name="Genome Announc.">
        <title>Draft Genome Sequence of Burkholderia sp. Strain PML1(12), an Ectomycorrhizosphere-Inhabiting Bacterium with Effective Mineral-Weathering Ability.</title>
        <authorList>
            <person name="Uroz S."/>
            <person name="Oger P."/>
        </authorList>
    </citation>
    <scope>NUCLEOTIDE SEQUENCE [LARGE SCALE GENOMIC DNA]</scope>
    <source>
        <strain evidence="3">PML1(12)</strain>
    </source>
</reference>
<name>A0A0J1CR15_9BURK</name>
<keyword evidence="3" id="KW-1185">Reference proteome</keyword>
<proteinExistence type="predicted"/>
<feature type="compositionally biased region" description="Polar residues" evidence="1">
    <location>
        <begin position="57"/>
        <end position="68"/>
    </location>
</feature>
<feature type="region of interest" description="Disordered" evidence="1">
    <location>
        <begin position="40"/>
        <end position="74"/>
    </location>
</feature>
<gene>
    <name evidence="2" type="ORF">EOS_29015</name>
</gene>
<comment type="caution">
    <text evidence="2">The sequence shown here is derived from an EMBL/GenBank/DDBJ whole genome shotgun (WGS) entry which is preliminary data.</text>
</comment>
<dbReference type="EMBL" id="AEJF01000173">
    <property type="protein sequence ID" value="KLU22771.1"/>
    <property type="molecule type" value="Genomic_DNA"/>
</dbReference>
<evidence type="ECO:0000313" key="3">
    <source>
        <dbReference type="Proteomes" id="UP000035963"/>
    </source>
</evidence>
<sequence length="74" mass="7921">MKLFYVKAAVGEVWRTAKTFAGTGLSATIAYDARAALPPRGRRNAARPIRGEHASKSRSGTAVASSDPVSKREF</sequence>